<sequence>MVPASKKMIDYLEGDVVTECTKQMAHKWEGCRVPFGVDNKAFQLSAAKGRSSADRLDDLVRELFYLVLKYNFIFWFYWLSSEDNLLAYLLSRPNGEADFLR</sequence>
<gene>
    <name evidence="1" type="ORF">CPEL01642_LOCUS13247</name>
</gene>
<protein>
    <submittedName>
        <fullName evidence="1">Uncharacterized protein</fullName>
    </submittedName>
</protein>
<proteinExistence type="predicted"/>
<dbReference type="EMBL" id="HBEY01027962">
    <property type="protein sequence ID" value="CAD8609869.1"/>
    <property type="molecule type" value="Transcribed_RNA"/>
</dbReference>
<evidence type="ECO:0000313" key="1">
    <source>
        <dbReference type="EMBL" id="CAD8609869.1"/>
    </source>
</evidence>
<accession>A0A7S0Q500</accession>
<reference evidence="1" key="1">
    <citation type="submission" date="2021-01" db="EMBL/GenBank/DDBJ databases">
        <authorList>
            <person name="Corre E."/>
            <person name="Pelletier E."/>
            <person name="Niang G."/>
            <person name="Scheremetjew M."/>
            <person name="Finn R."/>
            <person name="Kale V."/>
            <person name="Holt S."/>
            <person name="Cochrane G."/>
            <person name="Meng A."/>
            <person name="Brown T."/>
            <person name="Cohen L."/>
        </authorList>
    </citation>
    <scope>NUCLEOTIDE SEQUENCE</scope>
    <source>
        <strain evidence="1">PLY182g</strain>
    </source>
</reference>
<name>A0A7S0Q500_9EUKA</name>
<organism evidence="1">
    <name type="scientific">Coccolithus braarudii</name>
    <dbReference type="NCBI Taxonomy" id="221442"/>
    <lineage>
        <taxon>Eukaryota</taxon>
        <taxon>Haptista</taxon>
        <taxon>Haptophyta</taxon>
        <taxon>Prymnesiophyceae</taxon>
        <taxon>Coccolithales</taxon>
        <taxon>Coccolithaceae</taxon>
        <taxon>Coccolithus</taxon>
    </lineage>
</organism>
<dbReference type="AlphaFoldDB" id="A0A7S0Q500"/>